<organism evidence="2 3">
    <name type="scientific">Paraconexibacter antarcticus</name>
    <dbReference type="NCBI Taxonomy" id="2949664"/>
    <lineage>
        <taxon>Bacteria</taxon>
        <taxon>Bacillati</taxon>
        <taxon>Actinomycetota</taxon>
        <taxon>Thermoleophilia</taxon>
        <taxon>Solirubrobacterales</taxon>
        <taxon>Paraconexibacteraceae</taxon>
        <taxon>Paraconexibacter</taxon>
    </lineage>
</organism>
<dbReference type="CDD" id="cd01948">
    <property type="entry name" value="EAL"/>
    <property type="match status" value="1"/>
</dbReference>
<dbReference type="PANTHER" id="PTHR33121:SF23">
    <property type="entry name" value="CYCLIC DI-GMP PHOSPHODIESTERASE PDEB"/>
    <property type="match status" value="1"/>
</dbReference>
<gene>
    <name evidence="2" type="ORF">NBH00_11585</name>
</gene>
<feature type="domain" description="EAL" evidence="1">
    <location>
        <begin position="147"/>
        <end position="389"/>
    </location>
</feature>
<sequence>MSLREGSAVATTGLELLQSALDAMPGHVAVLDADAVIVAANRDWHTTAADAGLRVVGVAYAEAAGAVTDGDPAIALAVHSAILAAIEGELEPVEFDYATHVGHVTRWFSVTIGAFRHGVAGGAMVSHRPLPGRGSALDGPRRGEVHTLRCQARIKRALREDRFELHAQPIVDAATGDTVSHELLIRMRDRGGRLVLPAGFLPVAERCGLIQEIDRVVIRKGLQFAAEGHAVNLNVSAAALGDPTLLDHVDELLVDLHVRPGLVVFEITETALVEDEDSAERFVRGVTARGCGVALDDFGTGYGGFRYLKRLPVGTLKIDREFVTDLVDGSADMHVVEAIVRLARGLELDTIAEGVEDPAAVARLLELGVDRVQGFALGCPRPAREVFGD</sequence>
<dbReference type="Proteomes" id="UP001056035">
    <property type="component" value="Chromosome"/>
</dbReference>
<dbReference type="SUPFAM" id="SSF141868">
    <property type="entry name" value="EAL domain-like"/>
    <property type="match status" value="1"/>
</dbReference>
<dbReference type="InterPro" id="IPR050706">
    <property type="entry name" value="Cyclic-di-GMP_PDE-like"/>
</dbReference>
<dbReference type="PANTHER" id="PTHR33121">
    <property type="entry name" value="CYCLIC DI-GMP PHOSPHODIESTERASE PDEF"/>
    <property type="match status" value="1"/>
</dbReference>
<accession>A0ABY5DZP7</accession>
<dbReference type="InterPro" id="IPR035919">
    <property type="entry name" value="EAL_sf"/>
</dbReference>
<dbReference type="RefSeq" id="WP_254573478.1">
    <property type="nucleotide sequence ID" value="NZ_CP098502.1"/>
</dbReference>
<evidence type="ECO:0000313" key="2">
    <source>
        <dbReference type="EMBL" id="UTI66823.1"/>
    </source>
</evidence>
<dbReference type="Pfam" id="PF00563">
    <property type="entry name" value="EAL"/>
    <property type="match status" value="1"/>
</dbReference>
<dbReference type="EMBL" id="CP098502">
    <property type="protein sequence ID" value="UTI66823.1"/>
    <property type="molecule type" value="Genomic_DNA"/>
</dbReference>
<evidence type="ECO:0000259" key="1">
    <source>
        <dbReference type="PROSITE" id="PS50883"/>
    </source>
</evidence>
<dbReference type="Gene3D" id="3.20.20.450">
    <property type="entry name" value="EAL domain"/>
    <property type="match status" value="1"/>
</dbReference>
<dbReference type="SMART" id="SM00052">
    <property type="entry name" value="EAL"/>
    <property type="match status" value="1"/>
</dbReference>
<dbReference type="InterPro" id="IPR001633">
    <property type="entry name" value="EAL_dom"/>
</dbReference>
<proteinExistence type="predicted"/>
<name>A0ABY5DZP7_9ACTN</name>
<dbReference type="PROSITE" id="PS50883">
    <property type="entry name" value="EAL"/>
    <property type="match status" value="1"/>
</dbReference>
<evidence type="ECO:0000313" key="3">
    <source>
        <dbReference type="Proteomes" id="UP001056035"/>
    </source>
</evidence>
<protein>
    <submittedName>
        <fullName evidence="2">EAL domain-containing protein</fullName>
    </submittedName>
</protein>
<keyword evidence="3" id="KW-1185">Reference proteome</keyword>
<reference evidence="2 3" key="1">
    <citation type="submission" date="2022-06" db="EMBL/GenBank/DDBJ databases">
        <title>Paraconexibacter antarcticus.</title>
        <authorList>
            <person name="Kim C.S."/>
        </authorList>
    </citation>
    <scope>NUCLEOTIDE SEQUENCE [LARGE SCALE GENOMIC DNA]</scope>
    <source>
        <strain evidence="2 3">02-257</strain>
    </source>
</reference>